<sequence>MNHTAAQRGLSIVEICREICLCLRTDRSGTREDLASLARCNRAFSDPALDALWEQANLLHLLDLIPAIKSLHSRQIVFKVIHPVQDEAWVRFDFYAPRVHTLDHHCYGYHKSLGEVGKLLQARDRPSFPMLRSIRWGVGHNYPSYRCALSEVSHFMSSSVRSLTISYSAFPIPDEGEADEESLTLLESLGSAYPNLREIKLDEYISRKTLVGFMHSFHNVQSLDLRRLRMDTNSETLHILSTLERLESLSLSEIYSIVLASATQPPGFQLLRHLSIEMADSEGVLYLLRLVSSSSLRSCILKDVVASSWRDALTFFRELSRYKMSLTELRVGLNTSGGTLVEFDSDGEMMTELLGFHHLEILALEVGYREFVDGIIPVVDCHEARRIARVWPRLRVMDMADSLFAFSLSSFVEFVSNCPNLEEVTVRNVTIGDLSGLELGYRAYRVTHLEFDVAEDEEYNPMRIADILGDLFPNLIEYDISYDIEQMMGAIAEEDEGENGV</sequence>
<gene>
    <name evidence="1" type="ORF">JAAARDRAFT_210776</name>
</gene>
<evidence type="ECO:0008006" key="3">
    <source>
        <dbReference type="Google" id="ProtNLM"/>
    </source>
</evidence>
<dbReference type="HOGENOM" id="CLU_021164_3_0_1"/>
<organism evidence="1 2">
    <name type="scientific">Jaapia argillacea MUCL 33604</name>
    <dbReference type="NCBI Taxonomy" id="933084"/>
    <lineage>
        <taxon>Eukaryota</taxon>
        <taxon>Fungi</taxon>
        <taxon>Dikarya</taxon>
        <taxon>Basidiomycota</taxon>
        <taxon>Agaricomycotina</taxon>
        <taxon>Agaricomycetes</taxon>
        <taxon>Agaricomycetidae</taxon>
        <taxon>Jaapiales</taxon>
        <taxon>Jaapiaceae</taxon>
        <taxon>Jaapia</taxon>
    </lineage>
</organism>
<dbReference type="STRING" id="933084.A0A067PDW3"/>
<dbReference type="InterPro" id="IPR032675">
    <property type="entry name" value="LRR_dom_sf"/>
</dbReference>
<dbReference type="OrthoDB" id="3067012at2759"/>
<dbReference type="Gene3D" id="3.80.10.10">
    <property type="entry name" value="Ribonuclease Inhibitor"/>
    <property type="match status" value="1"/>
</dbReference>
<proteinExistence type="predicted"/>
<dbReference type="InParanoid" id="A0A067PDW3"/>
<accession>A0A067PDW3</accession>
<reference evidence="2" key="1">
    <citation type="journal article" date="2014" name="Proc. Natl. Acad. Sci. U.S.A.">
        <title>Extensive sampling of basidiomycete genomes demonstrates inadequacy of the white-rot/brown-rot paradigm for wood decay fungi.</title>
        <authorList>
            <person name="Riley R."/>
            <person name="Salamov A.A."/>
            <person name="Brown D.W."/>
            <person name="Nagy L.G."/>
            <person name="Floudas D."/>
            <person name="Held B.W."/>
            <person name="Levasseur A."/>
            <person name="Lombard V."/>
            <person name="Morin E."/>
            <person name="Otillar R."/>
            <person name="Lindquist E.A."/>
            <person name="Sun H."/>
            <person name="LaButti K.M."/>
            <person name="Schmutz J."/>
            <person name="Jabbour D."/>
            <person name="Luo H."/>
            <person name="Baker S.E."/>
            <person name="Pisabarro A.G."/>
            <person name="Walton J.D."/>
            <person name="Blanchette R.A."/>
            <person name="Henrissat B."/>
            <person name="Martin F."/>
            <person name="Cullen D."/>
            <person name="Hibbett D.S."/>
            <person name="Grigoriev I.V."/>
        </authorList>
    </citation>
    <scope>NUCLEOTIDE SEQUENCE [LARGE SCALE GENOMIC DNA]</scope>
    <source>
        <strain evidence="2">MUCL 33604</strain>
    </source>
</reference>
<evidence type="ECO:0000313" key="2">
    <source>
        <dbReference type="Proteomes" id="UP000027265"/>
    </source>
</evidence>
<dbReference type="Proteomes" id="UP000027265">
    <property type="component" value="Unassembled WGS sequence"/>
</dbReference>
<evidence type="ECO:0000313" key="1">
    <source>
        <dbReference type="EMBL" id="KDQ52015.1"/>
    </source>
</evidence>
<dbReference type="AlphaFoldDB" id="A0A067PDW3"/>
<protein>
    <recommendedName>
        <fullName evidence="3">F-box domain-containing protein</fullName>
    </recommendedName>
</protein>
<dbReference type="SUPFAM" id="SSF52047">
    <property type="entry name" value="RNI-like"/>
    <property type="match status" value="1"/>
</dbReference>
<keyword evidence="2" id="KW-1185">Reference proteome</keyword>
<dbReference type="EMBL" id="KL197743">
    <property type="protein sequence ID" value="KDQ52015.1"/>
    <property type="molecule type" value="Genomic_DNA"/>
</dbReference>
<name>A0A067PDW3_9AGAM</name>